<dbReference type="AlphaFoldDB" id="A0A9X2CY04"/>
<name>A0A9X2CY04_9GAMM</name>
<sequence length="702" mass="80967">MSLKRFILIPGLTTFYSDATCSKKIAEALKKAISGKYYLIYPNLAAAQRDKPPYLKKHMATAGIIELEIEEESQLSEDNILKFCEKVLTLPTDKERAKKCSSLIEAVYVKGFKLPFNQLDVKAREIAQITSFNSVNDSTLQLTLPPLLYLKQIHPELHFLLFTDHQFFLNFENWRHYNAREARGKGCVYDLFQATTSLCKLLPQLLKNFTLEDIKAVQKLLSDSVFYGSTEDRRGIFRQDYNAFPLHPDAATVDGIKELLQRIKSDNQANGFRIGFVNRSTIVSSFCRYMSLTIREEKLWKKFPDEMDKLTPEMLEKLKELEKKAIAEMRKTKDIAVQDIEVIINDFLKDFEPSQRVSLSSFWGNLSYYYSDLANEFSRKSTKLELQYDLRCGRAHALASAGDVEDSAVNIKDFADTEIDALAKNIYTRIQLSNDIYLFTPEPKLAEKWANVALGKYHSTISQAKSPMGVIEVVDELVHELEILHLFHDVNCRTNDLWKNFLFLAHSIKWATEFNPNRLDAYSRKERVQQHIQGILRTDYIIEHQEQLLQDNRRIDLIYLANRAGLQTVDYSAEELSQVKTDLQYQEISQQLAEELEAYEKIVQQKLGQLIKKYDLQSHSKLSSTSAVIFSIPPGYLEFAEALKQFQINYDTPLFFKRVAYLHTVPEIAEDIEILMSLTGFNCELESDDMVQSAENCSLLEY</sequence>
<dbReference type="Proteomes" id="UP001139721">
    <property type="component" value="Unassembled WGS sequence"/>
</dbReference>
<reference evidence="1" key="1">
    <citation type="submission" date="2021-11" db="EMBL/GenBank/DDBJ databases">
        <title>Legionella maioricencis sp. nov., a new species isolated from hot water samples in Mallorca.</title>
        <authorList>
            <person name="Crespi S."/>
            <person name="Drasar V."/>
            <person name="Salva-Serra F."/>
            <person name="Jaen-Luchoro D."/>
            <person name="Pineiro-Iglesias B."/>
            <person name="Aliaga F."/>
            <person name="Fernandez-Juarez V."/>
            <person name="Coll G."/>
            <person name="Moore E.R.B."/>
            <person name="Bennasar-Figueras A."/>
        </authorList>
    </citation>
    <scope>NUCLEOTIDE SEQUENCE</scope>
    <source>
        <strain evidence="1">HCPI-6</strain>
    </source>
</reference>
<organism evidence="1 2">
    <name type="scientific">Legionella maioricensis</name>
    <dbReference type="NCBI Taxonomy" id="2896528"/>
    <lineage>
        <taxon>Bacteria</taxon>
        <taxon>Pseudomonadati</taxon>
        <taxon>Pseudomonadota</taxon>
        <taxon>Gammaproteobacteria</taxon>
        <taxon>Legionellales</taxon>
        <taxon>Legionellaceae</taxon>
        <taxon>Legionella</taxon>
    </lineage>
</organism>
<keyword evidence="2" id="KW-1185">Reference proteome</keyword>
<evidence type="ECO:0000313" key="2">
    <source>
        <dbReference type="Proteomes" id="UP001139721"/>
    </source>
</evidence>
<dbReference type="EMBL" id="JAJKBJ010000001">
    <property type="protein sequence ID" value="MCL9682560.1"/>
    <property type="molecule type" value="Genomic_DNA"/>
</dbReference>
<proteinExistence type="predicted"/>
<dbReference type="RefSeq" id="WP_250419927.1">
    <property type="nucleotide sequence ID" value="NZ_JAJKBJ010000001.1"/>
</dbReference>
<evidence type="ECO:0000313" key="1">
    <source>
        <dbReference type="EMBL" id="MCL9682560.1"/>
    </source>
</evidence>
<gene>
    <name evidence="1" type="ORF">LOX96_00440</name>
</gene>
<accession>A0A9X2CY04</accession>
<comment type="caution">
    <text evidence="1">The sequence shown here is derived from an EMBL/GenBank/DDBJ whole genome shotgun (WGS) entry which is preliminary data.</text>
</comment>
<protein>
    <submittedName>
        <fullName evidence="1">Uncharacterized protein</fullName>
    </submittedName>
</protein>